<feature type="compositionally biased region" description="Low complexity" evidence="1">
    <location>
        <begin position="329"/>
        <end position="338"/>
    </location>
</feature>
<dbReference type="AlphaFoldDB" id="A0A1A8WBS6"/>
<keyword evidence="2" id="KW-0812">Transmembrane</keyword>
<feature type="transmembrane region" description="Helical" evidence="2">
    <location>
        <begin position="676"/>
        <end position="699"/>
    </location>
</feature>
<feature type="compositionally biased region" description="Basic and acidic residues" evidence="1">
    <location>
        <begin position="229"/>
        <end position="252"/>
    </location>
</feature>
<dbReference type="Proteomes" id="UP000078560">
    <property type="component" value="Unassembled WGS sequence"/>
</dbReference>
<dbReference type="Pfam" id="PF12879">
    <property type="entry name" value="SICA_C"/>
    <property type="match status" value="1"/>
</dbReference>
<dbReference type="EMBL" id="FLQU01000731">
    <property type="protein sequence ID" value="SBS89468.1"/>
    <property type="molecule type" value="Genomic_DNA"/>
</dbReference>
<keyword evidence="2" id="KW-0472">Membrane</keyword>
<evidence type="ECO:0000313" key="5">
    <source>
        <dbReference type="Proteomes" id="UP000078560"/>
    </source>
</evidence>
<feature type="non-terminal residue" evidence="4">
    <location>
        <position position="893"/>
    </location>
</feature>
<feature type="compositionally biased region" description="Basic and acidic residues" evidence="1">
    <location>
        <begin position="182"/>
        <end position="197"/>
    </location>
</feature>
<feature type="compositionally biased region" description="Polar residues" evidence="1">
    <location>
        <begin position="497"/>
        <end position="509"/>
    </location>
</feature>
<feature type="compositionally biased region" description="Polar residues" evidence="1">
    <location>
        <begin position="312"/>
        <end position="321"/>
    </location>
</feature>
<feature type="region of interest" description="Disordered" evidence="1">
    <location>
        <begin position="175"/>
        <end position="432"/>
    </location>
</feature>
<sequence length="893" mass="99775">MADDSGYTTITHGTDIGVFLAIIRGDIKNLIRKYGHKNCGLRHEELCEEIKKVIPEKKKIVFEIMDIHGRKKWMNDWNRVRNEFFNKLFEEEGFINVCYPYKKIGNPSLYQLKSRHIQFCKERDTRRAAVRANPLYSECVNYNSWINKETTKLILEFLRNVKDYTLPSVTSYFSTKTQPKGYDPRETYRNSKLDCKKFNPPTRSHPQGPVEKAPISSPHPPKTPNIKQGSKEKNGISVPDVDRGATKIKHDVSIPLRPKSPTVDSGLPSSTKIQTDDAVNGKHTGVKSKAPVPPIKGDSEKKEATLMHPQESAGSTPTVQTKPPLRAKTPPQSQTSSSLPKDTNPPPVIQHLPSSTATTSSTSPLLTVKDTTSSKITPTSPSLTIIPDTSIISGSPSPPDQHFPPLPPATKGHDNVSHTTPGTSSDTHAITHPTISVPSTTLVDSSLSQLQVPVLNASPVVTAPEVLGTPASSSASTITTTFTTTTTALPSVTVSTMSTEQSPIPSTIQVPGIPRIPEAPPAPSLSGTEITTPAVDPQKTPLSSPTTADRDTGAKSPGDILPKPKDPIKAPDMQLSKNTEQGTGHVSNALAPITNSNLQSTIHHIDQQVSPIEVQHAPKIGVVSLASDKSGSSVTAPKVNIKTTPKDDSKVRTNKNDNSNIIPEGIPPLTHIIPTLLLILGTLTLLFQLYKYTPFGFLLGRRRKRKKQNLKRIFEILEKRTYEYPNITMHEWEDHNLGGKTVENDAYIKLLKINRYKQEMEKSKKKNKTTLIEVHMEVLEENKKDEWELHKRDFLEICLRGFINEENETYQKFANSELIVNNIKNEKTIEDIQKQQNLWNSWIENHRNILEEWKKDEWFLILKNEWRKEKNICQEKIYNLEENILNEQETHSI</sequence>
<evidence type="ECO:0000256" key="1">
    <source>
        <dbReference type="SAM" id="MobiDB-lite"/>
    </source>
</evidence>
<reference evidence="5" key="1">
    <citation type="submission" date="2016-05" db="EMBL/GenBank/DDBJ databases">
        <authorList>
            <person name="Naeem Raeece"/>
        </authorList>
    </citation>
    <scope>NUCLEOTIDE SEQUENCE [LARGE SCALE GENOMIC DNA]</scope>
</reference>
<protein>
    <submittedName>
        <fullName evidence="4">STP1 protein</fullName>
    </submittedName>
</protein>
<feature type="compositionally biased region" description="Polar residues" evidence="1">
    <location>
        <begin position="575"/>
        <end position="586"/>
    </location>
</feature>
<feature type="domain" description="Schizont-infected cell agglutination C-terminal" evidence="3">
    <location>
        <begin position="764"/>
        <end position="825"/>
    </location>
</feature>
<evidence type="ECO:0000259" key="3">
    <source>
        <dbReference type="Pfam" id="PF12879"/>
    </source>
</evidence>
<name>A0A1A8WBS6_PLAOA</name>
<evidence type="ECO:0000256" key="2">
    <source>
        <dbReference type="SAM" id="Phobius"/>
    </source>
</evidence>
<feature type="region of interest" description="Disordered" evidence="1">
    <location>
        <begin position="496"/>
        <end position="586"/>
    </location>
</feature>
<accession>A0A1A8WBS6</accession>
<gene>
    <name evidence="4" type="ORF">POVCU2_0054620</name>
</gene>
<evidence type="ECO:0000313" key="4">
    <source>
        <dbReference type="EMBL" id="SBS89468.1"/>
    </source>
</evidence>
<proteinExistence type="predicted"/>
<feature type="compositionally biased region" description="Low complexity" evidence="1">
    <location>
        <begin position="352"/>
        <end position="393"/>
    </location>
</feature>
<dbReference type="InterPro" id="IPR024288">
    <property type="entry name" value="SICA_C"/>
</dbReference>
<feature type="compositionally biased region" description="Polar residues" evidence="1">
    <location>
        <begin position="417"/>
        <end position="432"/>
    </location>
</feature>
<keyword evidence="2" id="KW-1133">Transmembrane helix</keyword>
<organism evidence="4 5">
    <name type="scientific">Plasmodium ovale curtisi</name>
    <dbReference type="NCBI Taxonomy" id="864141"/>
    <lineage>
        <taxon>Eukaryota</taxon>
        <taxon>Sar</taxon>
        <taxon>Alveolata</taxon>
        <taxon>Apicomplexa</taxon>
        <taxon>Aconoidasida</taxon>
        <taxon>Haemosporida</taxon>
        <taxon>Plasmodiidae</taxon>
        <taxon>Plasmodium</taxon>
        <taxon>Plasmodium (Plasmodium)</taxon>
    </lineage>
</organism>
<feature type="compositionally biased region" description="Pro residues" evidence="1">
    <location>
        <begin position="396"/>
        <end position="408"/>
    </location>
</feature>